<comment type="subcellular location">
    <subcellularLocation>
        <location evidence="1">Cell envelope</location>
    </subcellularLocation>
</comment>
<proteinExistence type="inferred from homology"/>
<dbReference type="AlphaFoldDB" id="A0A4R1KYR1"/>
<dbReference type="PANTHER" id="PTHR30290">
    <property type="entry name" value="PERIPLASMIC BINDING COMPONENT OF ABC TRANSPORTER"/>
    <property type="match status" value="1"/>
</dbReference>
<evidence type="ECO:0000256" key="2">
    <source>
        <dbReference type="ARBA" id="ARBA00005695"/>
    </source>
</evidence>
<dbReference type="InterPro" id="IPR039424">
    <property type="entry name" value="SBP_5"/>
</dbReference>
<dbReference type="GO" id="GO:1904680">
    <property type="term" value="F:peptide transmembrane transporter activity"/>
    <property type="evidence" value="ECO:0007669"/>
    <property type="project" value="TreeGrafter"/>
</dbReference>
<accession>A0A4R1KYR1</accession>
<dbReference type="PIRSF" id="PIRSF002741">
    <property type="entry name" value="MppA"/>
    <property type="match status" value="1"/>
</dbReference>
<dbReference type="FunFam" id="3.90.76.10:FF:000001">
    <property type="entry name" value="Oligopeptide ABC transporter substrate-binding protein"/>
    <property type="match status" value="1"/>
</dbReference>
<dbReference type="Gene3D" id="3.10.105.10">
    <property type="entry name" value="Dipeptide-binding Protein, Domain 3"/>
    <property type="match status" value="1"/>
</dbReference>
<comment type="caution">
    <text evidence="7">The sequence shown here is derived from an EMBL/GenBank/DDBJ whole genome shotgun (WGS) entry which is preliminary data.</text>
</comment>
<dbReference type="Gene3D" id="3.40.190.10">
    <property type="entry name" value="Periplasmic binding protein-like II"/>
    <property type="match status" value="1"/>
</dbReference>
<dbReference type="InterPro" id="IPR000914">
    <property type="entry name" value="SBP_5_dom"/>
</dbReference>
<organism evidence="7 8">
    <name type="scientific">Lonepinella koalarum</name>
    <dbReference type="NCBI Taxonomy" id="53417"/>
    <lineage>
        <taxon>Bacteria</taxon>
        <taxon>Pseudomonadati</taxon>
        <taxon>Pseudomonadota</taxon>
        <taxon>Gammaproteobacteria</taxon>
        <taxon>Pasteurellales</taxon>
        <taxon>Pasteurellaceae</taxon>
        <taxon>Lonepinella</taxon>
    </lineage>
</organism>
<dbReference type="GO" id="GO:0015833">
    <property type="term" value="P:peptide transport"/>
    <property type="evidence" value="ECO:0007669"/>
    <property type="project" value="TreeGrafter"/>
</dbReference>
<evidence type="ECO:0000259" key="6">
    <source>
        <dbReference type="Pfam" id="PF00496"/>
    </source>
</evidence>
<dbReference type="Pfam" id="PF00496">
    <property type="entry name" value="SBP_bac_5"/>
    <property type="match status" value="1"/>
</dbReference>
<evidence type="ECO:0000313" key="7">
    <source>
        <dbReference type="EMBL" id="TCK70665.1"/>
    </source>
</evidence>
<keyword evidence="3" id="KW-0813">Transport</keyword>
<dbReference type="GO" id="GO:0043190">
    <property type="term" value="C:ATP-binding cassette (ABC) transporter complex"/>
    <property type="evidence" value="ECO:0007669"/>
    <property type="project" value="InterPro"/>
</dbReference>
<dbReference type="EMBL" id="SMGJ01000002">
    <property type="protein sequence ID" value="TCK70665.1"/>
    <property type="molecule type" value="Genomic_DNA"/>
</dbReference>
<name>A0A4R1KYR1_9PAST</name>
<reference evidence="7 8" key="1">
    <citation type="submission" date="2019-03" db="EMBL/GenBank/DDBJ databases">
        <title>Genomic Encyclopedia of Type Strains, Phase IV (KMG-IV): sequencing the most valuable type-strain genomes for metagenomic binning, comparative biology and taxonomic classification.</title>
        <authorList>
            <person name="Goeker M."/>
        </authorList>
    </citation>
    <scope>NUCLEOTIDE SEQUENCE [LARGE SCALE GENOMIC DNA]</scope>
    <source>
        <strain evidence="7 8">DSM 10053</strain>
    </source>
</reference>
<evidence type="ECO:0000313" key="8">
    <source>
        <dbReference type="Proteomes" id="UP000295496"/>
    </source>
</evidence>
<comment type="similarity">
    <text evidence="2">Belongs to the bacterial solute-binding protein 5 family.</text>
</comment>
<feature type="domain" description="Solute-binding protein family 5" evidence="6">
    <location>
        <begin position="93"/>
        <end position="436"/>
    </location>
</feature>
<evidence type="ECO:0000256" key="5">
    <source>
        <dbReference type="SAM" id="SignalP"/>
    </source>
</evidence>
<dbReference type="Gene3D" id="3.90.76.10">
    <property type="entry name" value="Dipeptide-binding Protein, Domain 1"/>
    <property type="match status" value="1"/>
</dbReference>
<dbReference type="SUPFAM" id="SSF53850">
    <property type="entry name" value="Periplasmic binding protein-like II"/>
    <property type="match status" value="1"/>
</dbReference>
<sequence length="525" mass="60005">MNRIKFSKLSITAIFSLICLSACEPNKSNSTQLHPTSPSVTPEQSSSYQADVLVRGVYDPFILQPAEIRQPEQSALLRDLFEGLVIYDPQGNIVAGMAESWESADQKTWIFHLRQNAKWSNGEDVTAQDFVRSWQNLALSDNPQKEFLLYMNMQNAKQVIEQSMPVQQLGVQVLDEHSLQIQLDKSTPYLPKMLAHIALLPSYQATPEQKKAFITNGAYSVVEQTADRIQLSQNPYYSNDHRRAFSKVIYQKIDVQHSSQPIDIIQNVKHKSDNINYFPQLCTYFYEFNFRHPILKQKAVRSALISMIPSDIVSQYPFVMPNGINYLPNNMQFEQQRDFEPTLVEQKLQQAGITEQNPLKLRLTYDNNGLHQQIAEHLIRGWSQSDLIRVQAEPVSYQTLLEKRVKGDFQIIRSGWCADYNDPSAFLSMLHSQSADNKMGFSDPEIDQLLAQTLSPDISAQKRTAVYQQIIERTQQEYVVMPIFQYATPVSIAPNVAGYNVTNPTGVIYSKDLYRLNLPKPTDIK</sequence>
<protein>
    <submittedName>
        <fullName evidence="7">Peptide/nickel transport system substrate-binding protein</fullName>
    </submittedName>
</protein>
<dbReference type="CDD" id="cd08504">
    <property type="entry name" value="PBP2_OppA"/>
    <property type="match status" value="1"/>
</dbReference>
<evidence type="ECO:0000256" key="4">
    <source>
        <dbReference type="ARBA" id="ARBA00022729"/>
    </source>
</evidence>
<dbReference type="Proteomes" id="UP000295496">
    <property type="component" value="Unassembled WGS sequence"/>
</dbReference>
<dbReference type="InterPro" id="IPR030678">
    <property type="entry name" value="Peptide/Ni-bd"/>
</dbReference>
<keyword evidence="8" id="KW-1185">Reference proteome</keyword>
<dbReference type="PANTHER" id="PTHR30290:SF10">
    <property type="entry name" value="PERIPLASMIC OLIGOPEPTIDE-BINDING PROTEIN-RELATED"/>
    <property type="match status" value="1"/>
</dbReference>
<keyword evidence="4 5" id="KW-0732">Signal</keyword>
<feature type="chain" id="PRO_5030099132" evidence="5">
    <location>
        <begin position="25"/>
        <end position="525"/>
    </location>
</feature>
<feature type="signal peptide" evidence="5">
    <location>
        <begin position="1"/>
        <end position="24"/>
    </location>
</feature>
<evidence type="ECO:0000256" key="1">
    <source>
        <dbReference type="ARBA" id="ARBA00004196"/>
    </source>
</evidence>
<gene>
    <name evidence="7" type="ORF">EV692_0954</name>
</gene>
<dbReference type="RefSeq" id="WP_132301042.1">
    <property type="nucleotide sequence ID" value="NZ_CP170642.1"/>
</dbReference>
<evidence type="ECO:0000256" key="3">
    <source>
        <dbReference type="ARBA" id="ARBA00022448"/>
    </source>
</evidence>
<dbReference type="OrthoDB" id="9801912at2"/>
<dbReference type="GO" id="GO:0030288">
    <property type="term" value="C:outer membrane-bounded periplasmic space"/>
    <property type="evidence" value="ECO:0007669"/>
    <property type="project" value="TreeGrafter"/>
</dbReference>